<feature type="compositionally biased region" description="Low complexity" evidence="5">
    <location>
        <begin position="177"/>
        <end position="188"/>
    </location>
</feature>
<evidence type="ECO:0000259" key="6">
    <source>
        <dbReference type="PROSITE" id="PS51821"/>
    </source>
</evidence>
<proteinExistence type="predicted"/>
<protein>
    <recommendedName>
        <fullName evidence="6">Velvet domain-containing protein</fullName>
    </recommendedName>
</protein>
<sequence>MEMDSGEDSETLENGDARAGDMSPVEERNLYGNLHVSGVRVLDLVGSPGTWFFFTDLYVRQEGRYSIRFRCFDTSAVTGSNRVVPHLAECRSQPFSIYPPRQMPSLPKPTELAEHFANQGFKLNSRKNEKTATSSPPPYFHSTAARGETNRPIKQMTGNEPSRPEPNPVQRDITHDGSSSAAASRSGSTVLTASSASMADGS</sequence>
<evidence type="ECO:0000256" key="2">
    <source>
        <dbReference type="ARBA" id="ARBA00023015"/>
    </source>
</evidence>
<keyword evidence="2" id="KW-0805">Transcription regulation</keyword>
<dbReference type="InterPro" id="IPR037525">
    <property type="entry name" value="Velvet_dom"/>
</dbReference>
<reference evidence="7 8" key="1">
    <citation type="submission" date="2016-06" db="EMBL/GenBank/DDBJ databases">
        <title>Evolution of pathogenesis and genome organization in the Tremellales.</title>
        <authorList>
            <person name="Cuomo C."/>
            <person name="Litvintseva A."/>
            <person name="Heitman J."/>
            <person name="Chen Y."/>
            <person name="Sun S."/>
            <person name="Springer D."/>
            <person name="Dromer F."/>
            <person name="Young S."/>
            <person name="Zeng Q."/>
            <person name="Chapman S."/>
            <person name="Gujja S."/>
            <person name="Saif S."/>
            <person name="Birren B."/>
        </authorList>
    </citation>
    <scope>NUCLEOTIDE SEQUENCE [LARGE SCALE GENOMIC DNA]</scope>
    <source>
        <strain evidence="7 8">CBS 6039</strain>
    </source>
</reference>
<evidence type="ECO:0000256" key="5">
    <source>
        <dbReference type="SAM" id="MobiDB-lite"/>
    </source>
</evidence>
<feature type="compositionally biased region" description="Polar residues" evidence="5">
    <location>
        <begin position="189"/>
        <end position="202"/>
    </location>
</feature>
<dbReference type="PANTHER" id="PTHR33572:SF3">
    <property type="entry name" value="VELVET COMPLEX SUBUNIT B"/>
    <property type="match status" value="1"/>
</dbReference>
<keyword evidence="8" id="KW-1185">Reference proteome</keyword>
<comment type="caution">
    <text evidence="7">The sequence shown here is derived from an EMBL/GenBank/DDBJ whole genome shotgun (WGS) entry which is preliminary data.</text>
</comment>
<dbReference type="Gene3D" id="2.60.40.3960">
    <property type="entry name" value="Velvet domain"/>
    <property type="match status" value="1"/>
</dbReference>
<dbReference type="PANTHER" id="PTHR33572">
    <property type="entry name" value="SPORE DEVELOPMENT REGULATOR VOSA"/>
    <property type="match status" value="1"/>
</dbReference>
<evidence type="ECO:0000313" key="7">
    <source>
        <dbReference type="EMBL" id="ODN76092.1"/>
    </source>
</evidence>
<dbReference type="Pfam" id="PF11754">
    <property type="entry name" value="Velvet"/>
    <property type="match status" value="1"/>
</dbReference>
<keyword evidence="4" id="KW-0539">Nucleus</keyword>
<dbReference type="AlphaFoldDB" id="A0A1E3HIB1"/>
<accession>A0A1E3HIB1</accession>
<evidence type="ECO:0000256" key="4">
    <source>
        <dbReference type="ARBA" id="ARBA00023242"/>
    </source>
</evidence>
<gene>
    <name evidence="7" type="ORF">L202_06029</name>
</gene>
<dbReference type="Proteomes" id="UP000094065">
    <property type="component" value="Unassembled WGS sequence"/>
</dbReference>
<comment type="subcellular location">
    <subcellularLocation>
        <location evidence="1">Nucleus</location>
    </subcellularLocation>
</comment>
<dbReference type="InterPro" id="IPR038491">
    <property type="entry name" value="Velvet_dom_sf"/>
</dbReference>
<feature type="region of interest" description="Disordered" evidence="5">
    <location>
        <begin position="123"/>
        <end position="202"/>
    </location>
</feature>
<dbReference type="PROSITE" id="PS51821">
    <property type="entry name" value="VELVET"/>
    <property type="match status" value="1"/>
</dbReference>
<dbReference type="EMBL" id="AWGJ01000009">
    <property type="protein sequence ID" value="ODN76092.1"/>
    <property type="molecule type" value="Genomic_DNA"/>
</dbReference>
<evidence type="ECO:0000256" key="1">
    <source>
        <dbReference type="ARBA" id="ARBA00004123"/>
    </source>
</evidence>
<evidence type="ECO:0000256" key="3">
    <source>
        <dbReference type="ARBA" id="ARBA00023163"/>
    </source>
</evidence>
<dbReference type="STRING" id="1295533.A0A1E3HIB1"/>
<feature type="region of interest" description="Disordered" evidence="5">
    <location>
        <begin position="1"/>
        <end position="24"/>
    </location>
</feature>
<dbReference type="GO" id="GO:0005634">
    <property type="term" value="C:nucleus"/>
    <property type="evidence" value="ECO:0007669"/>
    <property type="project" value="UniProtKB-SubCell"/>
</dbReference>
<dbReference type="GeneID" id="30157338"/>
<feature type="compositionally biased region" description="Acidic residues" evidence="5">
    <location>
        <begin position="1"/>
        <end position="13"/>
    </location>
</feature>
<keyword evidence="3" id="KW-0804">Transcription</keyword>
<dbReference type="RefSeq" id="XP_018991623.1">
    <property type="nucleotide sequence ID" value="XM_019140472.1"/>
</dbReference>
<evidence type="ECO:0000313" key="8">
    <source>
        <dbReference type="Proteomes" id="UP000094065"/>
    </source>
</evidence>
<dbReference type="InterPro" id="IPR021740">
    <property type="entry name" value="Velvet"/>
</dbReference>
<name>A0A1E3HIB1_9TREE</name>
<organism evidence="7 8">
    <name type="scientific">Cryptococcus amylolentus CBS 6039</name>
    <dbReference type="NCBI Taxonomy" id="1295533"/>
    <lineage>
        <taxon>Eukaryota</taxon>
        <taxon>Fungi</taxon>
        <taxon>Dikarya</taxon>
        <taxon>Basidiomycota</taxon>
        <taxon>Agaricomycotina</taxon>
        <taxon>Tremellomycetes</taxon>
        <taxon>Tremellales</taxon>
        <taxon>Cryptococcaceae</taxon>
        <taxon>Cryptococcus</taxon>
    </lineage>
</organism>
<dbReference type="OrthoDB" id="2574492at2759"/>
<feature type="domain" description="Velvet" evidence="6">
    <location>
        <begin position="1"/>
        <end position="126"/>
    </location>
</feature>
<feature type="compositionally biased region" description="Basic and acidic residues" evidence="5">
    <location>
        <begin position="15"/>
        <end position="24"/>
    </location>
</feature>